<protein>
    <recommendedName>
        <fullName evidence="4">Permease</fullName>
    </recommendedName>
</protein>
<feature type="transmembrane region" description="Helical" evidence="1">
    <location>
        <begin position="103"/>
        <end position="126"/>
    </location>
</feature>
<dbReference type="Proteomes" id="UP000469430">
    <property type="component" value="Unassembled WGS sequence"/>
</dbReference>
<accession>A0A6I4TZG9</accession>
<sequence>MNFMQLLQSLDELLYEVMSWLVFFPITLWRTITRPLQTMAYADSELYDKSSEQYADALTPPLFLLIALLLSHAIELASTGYTNPIVASQKGMAAYIDSDTKLLILRMIIFSIIPLTLAVASLVGRGTAITRESLRSPFYAQCYPAGAFALAIGVGTILVHDASDLVSWFGGLLFCTALIMYFAIQFIWLRQIMRRGKVITGLYAATSIFGGFVIAVLLALLFA</sequence>
<feature type="transmembrane region" description="Helical" evidence="1">
    <location>
        <begin position="201"/>
        <end position="222"/>
    </location>
</feature>
<dbReference type="AlphaFoldDB" id="A0A6I4TZG9"/>
<keyword evidence="1" id="KW-0472">Membrane</keyword>
<comment type="caution">
    <text evidence="2">The sequence shown here is derived from an EMBL/GenBank/DDBJ whole genome shotgun (WGS) entry which is preliminary data.</text>
</comment>
<organism evidence="2 3">
    <name type="scientific">Croceibacterium xixiisoli</name>
    <dbReference type="NCBI Taxonomy" id="1476466"/>
    <lineage>
        <taxon>Bacteria</taxon>
        <taxon>Pseudomonadati</taxon>
        <taxon>Pseudomonadota</taxon>
        <taxon>Alphaproteobacteria</taxon>
        <taxon>Sphingomonadales</taxon>
        <taxon>Erythrobacteraceae</taxon>
        <taxon>Croceibacterium</taxon>
    </lineage>
</organism>
<keyword evidence="3" id="KW-1185">Reference proteome</keyword>
<feature type="transmembrane region" description="Helical" evidence="1">
    <location>
        <begin position="138"/>
        <end position="159"/>
    </location>
</feature>
<feature type="transmembrane region" description="Helical" evidence="1">
    <location>
        <begin position="165"/>
        <end position="189"/>
    </location>
</feature>
<evidence type="ECO:0000256" key="1">
    <source>
        <dbReference type="SAM" id="Phobius"/>
    </source>
</evidence>
<dbReference type="RefSeq" id="WP_161392166.1">
    <property type="nucleotide sequence ID" value="NZ_JBHSCP010000002.1"/>
</dbReference>
<keyword evidence="1" id="KW-0812">Transmembrane</keyword>
<gene>
    <name evidence="2" type="ORF">GRI97_15835</name>
</gene>
<evidence type="ECO:0000313" key="3">
    <source>
        <dbReference type="Proteomes" id="UP000469430"/>
    </source>
</evidence>
<evidence type="ECO:0008006" key="4">
    <source>
        <dbReference type="Google" id="ProtNLM"/>
    </source>
</evidence>
<proteinExistence type="predicted"/>
<feature type="transmembrane region" description="Helical" evidence="1">
    <location>
        <begin position="13"/>
        <end position="33"/>
    </location>
</feature>
<dbReference type="EMBL" id="WTYJ01000003">
    <property type="protein sequence ID" value="MXP00462.1"/>
    <property type="molecule type" value="Genomic_DNA"/>
</dbReference>
<dbReference type="OrthoDB" id="8820484at2"/>
<evidence type="ECO:0000313" key="2">
    <source>
        <dbReference type="EMBL" id="MXP00462.1"/>
    </source>
</evidence>
<reference evidence="2 3" key="1">
    <citation type="submission" date="2019-12" db="EMBL/GenBank/DDBJ databases">
        <title>Genomic-based taxomic classification of the family Erythrobacteraceae.</title>
        <authorList>
            <person name="Xu L."/>
        </authorList>
    </citation>
    <scope>NUCLEOTIDE SEQUENCE [LARGE SCALE GENOMIC DNA]</scope>
    <source>
        <strain evidence="2 3">S36</strain>
    </source>
</reference>
<keyword evidence="1" id="KW-1133">Transmembrane helix</keyword>
<name>A0A6I4TZG9_9SPHN</name>